<feature type="transmembrane region" description="Helical" evidence="1">
    <location>
        <begin position="117"/>
        <end position="138"/>
    </location>
</feature>
<feature type="transmembrane region" description="Helical" evidence="1">
    <location>
        <begin position="12"/>
        <end position="31"/>
    </location>
</feature>
<gene>
    <name evidence="2" type="ORF">A2815_02840</name>
</gene>
<dbReference type="AlphaFoldDB" id="A0A1G2FAQ8"/>
<comment type="caution">
    <text evidence="2">The sequence shown here is derived from an EMBL/GenBank/DDBJ whole genome shotgun (WGS) entry which is preliminary data.</text>
</comment>
<evidence type="ECO:0000256" key="1">
    <source>
        <dbReference type="SAM" id="Phobius"/>
    </source>
</evidence>
<evidence type="ECO:0000313" key="3">
    <source>
        <dbReference type="Proteomes" id="UP000176974"/>
    </source>
</evidence>
<evidence type="ECO:0008006" key="4">
    <source>
        <dbReference type="Google" id="ProtNLM"/>
    </source>
</evidence>
<dbReference type="Proteomes" id="UP000176974">
    <property type="component" value="Unassembled WGS sequence"/>
</dbReference>
<organism evidence="2 3">
    <name type="scientific">Candidatus Portnoybacteria bacterium RIFCSPHIGHO2_01_FULL_40_12b</name>
    <dbReference type="NCBI Taxonomy" id="1801994"/>
    <lineage>
        <taxon>Bacteria</taxon>
        <taxon>Candidatus Portnoyibacteriota</taxon>
    </lineage>
</organism>
<proteinExistence type="predicted"/>
<keyword evidence="1" id="KW-1133">Transmembrane helix</keyword>
<dbReference type="EMBL" id="MHMY01000024">
    <property type="protein sequence ID" value="OGZ34872.1"/>
    <property type="molecule type" value="Genomic_DNA"/>
</dbReference>
<evidence type="ECO:0000313" key="2">
    <source>
        <dbReference type="EMBL" id="OGZ34872.1"/>
    </source>
</evidence>
<protein>
    <recommendedName>
        <fullName evidence="4">DUF5671 domain-containing protein</fullName>
    </recommendedName>
</protein>
<reference evidence="2 3" key="1">
    <citation type="journal article" date="2016" name="Nat. Commun.">
        <title>Thousands of microbial genomes shed light on interconnected biogeochemical processes in an aquifer system.</title>
        <authorList>
            <person name="Anantharaman K."/>
            <person name="Brown C.T."/>
            <person name="Hug L.A."/>
            <person name="Sharon I."/>
            <person name="Castelle C.J."/>
            <person name="Probst A.J."/>
            <person name="Thomas B.C."/>
            <person name="Singh A."/>
            <person name="Wilkins M.J."/>
            <person name="Karaoz U."/>
            <person name="Brodie E.L."/>
            <person name="Williams K.H."/>
            <person name="Hubbard S.S."/>
            <person name="Banfield J.F."/>
        </authorList>
    </citation>
    <scope>NUCLEOTIDE SEQUENCE [LARGE SCALE GENOMIC DNA]</scope>
</reference>
<accession>A0A1G2FAQ8</accession>
<keyword evidence="1" id="KW-0472">Membrane</keyword>
<sequence length="148" mass="17546">MKKHSLVRTIYLYLFTLVGLALLIISGVRFLDMGLKAFIFTKAEEEERLLNKQPLYPPIRVQKIAEPENEILEPKQEEIKLSQEEKNQIDQWINEYNNWQETRAKIDPITSKRHRNASLNLAMILIGLPLYLYHWGIIKRETKNQKDE</sequence>
<keyword evidence="1" id="KW-0812">Transmembrane</keyword>
<name>A0A1G2FAQ8_9BACT</name>